<name>A0A7I7WDL4_9MYCO</name>
<evidence type="ECO:0000313" key="6">
    <source>
        <dbReference type="Proteomes" id="UP000467379"/>
    </source>
</evidence>
<comment type="similarity">
    <text evidence="1">Belongs to the short-chain dehydrogenases/reductases (SDR) family.</text>
</comment>
<evidence type="ECO:0000313" key="4">
    <source>
        <dbReference type="EMBL" id="ORA40413.1"/>
    </source>
</evidence>
<dbReference type="Proteomes" id="UP000467379">
    <property type="component" value="Plasmid pJCM12687"/>
</dbReference>
<dbReference type="EMBL" id="AP022607">
    <property type="protein sequence ID" value="BBZ14925.1"/>
    <property type="molecule type" value="Genomic_DNA"/>
</dbReference>
<dbReference type="InterPro" id="IPR020904">
    <property type="entry name" value="Sc_DH/Rdtase_CS"/>
</dbReference>
<dbReference type="AlphaFoldDB" id="A0A7I7WDL4"/>
<protein>
    <submittedName>
        <fullName evidence="4">2-deoxy-D-gluconate 3-dehydrogenase</fullName>
    </submittedName>
</protein>
<dbReference type="PROSITE" id="PS00061">
    <property type="entry name" value="ADH_SHORT"/>
    <property type="match status" value="1"/>
</dbReference>
<dbReference type="RefSeq" id="WP_083130840.1">
    <property type="nucleotide sequence ID" value="NZ_AP022607.1"/>
</dbReference>
<sequence length="257" mass="27409">MTHPLDLTGHVTLVTGGNSGVGFGMAEGLARAGADVCIWGRNAERSQAAAERLAEHGHRVAAHEVDISDEDAVVNGMTRVVGEFGRLDSCFANAALANAMTNPRFLDSTLQQWRALMRIDLDGSYLTAREAARHMVDLGNGGSIVLTSSIAAIFGAPREQAYAAAKAGLLGLTRSLAVEFGRYGIRANALLPGWTRSGVFDQWLENPAISEKILPRIPLKRWGAPDDWAGIAIYLASPASSFHTGDCMRIDGGYGIF</sequence>
<dbReference type="OrthoDB" id="286404at2"/>
<reference evidence="3 6" key="2">
    <citation type="journal article" date="2019" name="Emerg. Microbes Infect.">
        <title>Comprehensive subspecies identification of 175 nontuberculous mycobacteria species based on 7547 genomic profiles.</title>
        <authorList>
            <person name="Matsumoto Y."/>
            <person name="Kinjo T."/>
            <person name="Motooka D."/>
            <person name="Nabeya D."/>
            <person name="Jung N."/>
            <person name="Uechi K."/>
            <person name="Horii T."/>
            <person name="Iida T."/>
            <person name="Fujita J."/>
            <person name="Nakamura S."/>
        </authorList>
    </citation>
    <scope>NUCLEOTIDE SEQUENCE [LARGE SCALE GENOMIC DNA]</scope>
    <source>
        <strain evidence="3 6">JCM 12687</strain>
        <plasmid evidence="3">pJCM12687</plasmid>
    </source>
</reference>
<keyword evidence="6" id="KW-1185">Reference proteome</keyword>
<dbReference type="InterPro" id="IPR036291">
    <property type="entry name" value="NAD(P)-bd_dom_sf"/>
</dbReference>
<evidence type="ECO:0000256" key="1">
    <source>
        <dbReference type="ARBA" id="ARBA00006484"/>
    </source>
</evidence>
<dbReference type="FunFam" id="3.40.50.720:FF:000084">
    <property type="entry name" value="Short-chain dehydrogenase reductase"/>
    <property type="match status" value="1"/>
</dbReference>
<dbReference type="Pfam" id="PF13561">
    <property type="entry name" value="adh_short_C2"/>
    <property type="match status" value="1"/>
</dbReference>
<gene>
    <name evidence="4" type="ORF">BST20_07770</name>
    <name evidence="3" type="ORF">MBRA_51200</name>
</gene>
<dbReference type="GO" id="GO:0016491">
    <property type="term" value="F:oxidoreductase activity"/>
    <property type="evidence" value="ECO:0007669"/>
    <property type="project" value="UniProtKB-KW"/>
</dbReference>
<keyword evidence="3" id="KW-0614">Plasmid</keyword>
<reference evidence="3" key="3">
    <citation type="submission" date="2020-02" db="EMBL/GenBank/DDBJ databases">
        <authorList>
            <person name="Matsumoto Y."/>
            <person name="Kinjo T."/>
            <person name="Motooka D."/>
            <person name="Nabeya D."/>
            <person name="Jung N."/>
            <person name="Uechi K."/>
            <person name="Horii T."/>
            <person name="Iida T."/>
            <person name="Fujita J."/>
            <person name="Nakamura S."/>
        </authorList>
    </citation>
    <scope>NUCLEOTIDE SEQUENCE</scope>
    <source>
        <strain evidence="3">JCM 12687</strain>
        <plasmid evidence="3">pJCM12687</plasmid>
    </source>
</reference>
<reference evidence="4 5" key="1">
    <citation type="submission" date="2016-12" db="EMBL/GenBank/DDBJ databases">
        <title>The new phylogeny of genus Mycobacterium.</title>
        <authorList>
            <person name="Tortoli E."/>
            <person name="Trovato A."/>
            <person name="Cirillo D.M."/>
        </authorList>
    </citation>
    <scope>NUCLEOTIDE SEQUENCE [LARGE SCALE GENOMIC DNA]</scope>
    <source>
        <strain evidence="4 5">DSM 44624</strain>
    </source>
</reference>
<dbReference type="PRINTS" id="PR00081">
    <property type="entry name" value="GDHRDH"/>
</dbReference>
<evidence type="ECO:0000313" key="5">
    <source>
        <dbReference type="Proteomes" id="UP000192441"/>
    </source>
</evidence>
<dbReference type="EMBL" id="MVHM01000002">
    <property type="protein sequence ID" value="ORA40413.1"/>
    <property type="molecule type" value="Genomic_DNA"/>
</dbReference>
<evidence type="ECO:0000256" key="2">
    <source>
        <dbReference type="ARBA" id="ARBA00023002"/>
    </source>
</evidence>
<dbReference type="SUPFAM" id="SSF51735">
    <property type="entry name" value="NAD(P)-binding Rossmann-fold domains"/>
    <property type="match status" value="1"/>
</dbReference>
<geneLocation type="plasmid" evidence="3 6">
    <name>pJCM12687</name>
</geneLocation>
<dbReference type="PRINTS" id="PR00080">
    <property type="entry name" value="SDRFAMILY"/>
</dbReference>
<dbReference type="PANTHER" id="PTHR24321">
    <property type="entry name" value="DEHYDROGENASES, SHORT CHAIN"/>
    <property type="match status" value="1"/>
</dbReference>
<dbReference type="Gene3D" id="3.40.50.720">
    <property type="entry name" value="NAD(P)-binding Rossmann-like Domain"/>
    <property type="match status" value="1"/>
</dbReference>
<dbReference type="Proteomes" id="UP000192441">
    <property type="component" value="Unassembled WGS sequence"/>
</dbReference>
<keyword evidence="2" id="KW-0560">Oxidoreductase</keyword>
<dbReference type="PANTHER" id="PTHR24321:SF8">
    <property type="entry name" value="ESTRADIOL 17-BETA-DEHYDROGENASE 8-RELATED"/>
    <property type="match status" value="1"/>
</dbReference>
<evidence type="ECO:0000313" key="3">
    <source>
        <dbReference type="EMBL" id="BBZ14925.1"/>
    </source>
</evidence>
<organism evidence="4 5">
    <name type="scientific">Mycobacterium branderi</name>
    <dbReference type="NCBI Taxonomy" id="43348"/>
    <lineage>
        <taxon>Bacteria</taxon>
        <taxon>Bacillati</taxon>
        <taxon>Actinomycetota</taxon>
        <taxon>Actinomycetes</taxon>
        <taxon>Mycobacteriales</taxon>
        <taxon>Mycobacteriaceae</taxon>
        <taxon>Mycobacterium</taxon>
    </lineage>
</organism>
<dbReference type="InterPro" id="IPR002347">
    <property type="entry name" value="SDR_fam"/>
</dbReference>
<proteinExistence type="inferred from homology"/>
<accession>A0A7I7WDL4</accession>